<evidence type="ECO:0000256" key="9">
    <source>
        <dbReference type="ARBA" id="ARBA00024807"/>
    </source>
</evidence>
<dbReference type="AlphaFoldDB" id="A0AAX4K025"/>
<evidence type="ECO:0000256" key="3">
    <source>
        <dbReference type="ARBA" id="ARBA00022792"/>
    </source>
</evidence>
<evidence type="ECO:0000256" key="7">
    <source>
        <dbReference type="ARBA" id="ARBA00023128"/>
    </source>
</evidence>
<dbReference type="GeneID" id="91096105"/>
<reference evidence="13 14" key="1">
    <citation type="submission" date="2024-01" db="EMBL/GenBank/DDBJ databases">
        <title>Comparative genomics of Cryptococcus and Kwoniella reveals pathogenesis evolution and contrasting modes of karyotype evolution via chromosome fusion or intercentromeric recombination.</title>
        <authorList>
            <person name="Coelho M.A."/>
            <person name="David-Palma M."/>
            <person name="Shea T."/>
            <person name="Bowers K."/>
            <person name="McGinley-Smith S."/>
            <person name="Mohammad A.W."/>
            <person name="Gnirke A."/>
            <person name="Yurkov A.M."/>
            <person name="Nowrousian M."/>
            <person name="Sun S."/>
            <person name="Cuomo C.A."/>
            <person name="Heitman J."/>
        </authorList>
    </citation>
    <scope>NUCLEOTIDE SEQUENCE [LARGE SCALE GENOMIC DNA]</scope>
    <source>
        <strain evidence="13 14">CBS 6074</strain>
    </source>
</reference>
<keyword evidence="5 10" id="KW-1133">Transmembrane helix</keyword>
<dbReference type="GO" id="GO:0005743">
    <property type="term" value="C:mitochondrial inner membrane"/>
    <property type="evidence" value="ECO:0007669"/>
    <property type="project" value="UniProtKB-SubCell"/>
</dbReference>
<keyword evidence="6 11" id="KW-0175">Coiled coil</keyword>
<keyword evidence="4 10" id="KW-0809">Transit peptide</keyword>
<gene>
    <name evidence="13" type="ORF">L201_005435</name>
</gene>
<dbReference type="Pfam" id="PF05546">
    <property type="entry name" value="She9_MDM33"/>
    <property type="match status" value="1"/>
</dbReference>
<accession>A0AAX4K025</accession>
<evidence type="ECO:0000256" key="2">
    <source>
        <dbReference type="ARBA" id="ARBA00022692"/>
    </source>
</evidence>
<organism evidence="13 14">
    <name type="scientific">Kwoniella dendrophila CBS 6074</name>
    <dbReference type="NCBI Taxonomy" id="1295534"/>
    <lineage>
        <taxon>Eukaryota</taxon>
        <taxon>Fungi</taxon>
        <taxon>Dikarya</taxon>
        <taxon>Basidiomycota</taxon>
        <taxon>Agaricomycotina</taxon>
        <taxon>Tremellomycetes</taxon>
        <taxon>Tremellales</taxon>
        <taxon>Cryptococcaceae</taxon>
        <taxon>Kwoniella</taxon>
    </lineage>
</organism>
<feature type="transmembrane region" description="Helical" evidence="10">
    <location>
        <begin position="382"/>
        <end position="402"/>
    </location>
</feature>
<evidence type="ECO:0000256" key="5">
    <source>
        <dbReference type="ARBA" id="ARBA00022989"/>
    </source>
</evidence>
<name>A0AAX4K025_9TREE</name>
<sequence length="563" mass="62395">MAFRHAFPTFLAAAAGPSRNTVTRLLNPCSSKTSPFNPSQCLSLEHPCTRIAPLRRWNSSSASSYASKKKQEPEKEDDNVVWNLPPPPSYGPTAIEGQNTKNPDIGLPIPDNIATGSTSFSGTGSTINDKKFAEDPQKSISDKEKEDSTHNQSSPSETALPNYPTLPPSSSSTSSLDPLPKLASPNIDSNDVTKPKYSVKDSLQSLQSLKIPKSVNIPPEVKERIAEWSTTVLQHSKRVAKDAEKRLVELGLKVNQMTGYQEVERLKALVFEKEDNLQALRESAKKAKIEYDEAVTTRSNAQRDVNSLLERKHSWNDSDVLKFTQLVREDHSSTHLVSNKSLELKEKELKVDKSFNELMQTILQRYHEEQVWSDKIRSVSTWANLLGLALNAFIFLTAIVIVEPWKRKRLVNKLEEKISGLMNNVDNRLKGLESTLIESHSNNQTSNPSLPIITLPNQEDIKEEVPLVVQPIIDDTPAPIISPETLPTDTPPLDLAVSLPDTITPSSPQRIILKPLITTNIQGLPPYLDIVTQPSQERDMAIAGIAGAVMMGIAMTLGQWVFT</sequence>
<evidence type="ECO:0000256" key="6">
    <source>
        <dbReference type="ARBA" id="ARBA00023054"/>
    </source>
</evidence>
<evidence type="ECO:0000256" key="11">
    <source>
        <dbReference type="SAM" id="Coils"/>
    </source>
</evidence>
<dbReference type="PANTHER" id="PTHR31961:SF3">
    <property type="entry name" value="SENSITIVE TO HIGH EXPRESSION PROTEIN 9, MITOCHONDRIAL"/>
    <property type="match status" value="1"/>
</dbReference>
<feature type="compositionally biased region" description="Low complexity" evidence="12">
    <location>
        <begin position="160"/>
        <end position="182"/>
    </location>
</feature>
<evidence type="ECO:0000256" key="8">
    <source>
        <dbReference type="ARBA" id="ARBA00023136"/>
    </source>
</evidence>
<feature type="coiled-coil region" evidence="11">
    <location>
        <begin position="263"/>
        <end position="304"/>
    </location>
</feature>
<dbReference type="GO" id="GO:0007007">
    <property type="term" value="P:inner mitochondrial membrane organization"/>
    <property type="evidence" value="ECO:0007669"/>
    <property type="project" value="TreeGrafter"/>
</dbReference>
<dbReference type="RefSeq" id="XP_066077262.1">
    <property type="nucleotide sequence ID" value="XM_066221165.1"/>
</dbReference>
<comment type="subunit">
    <text evidence="10">Homooligomer.</text>
</comment>
<dbReference type="InterPro" id="IPR008839">
    <property type="entry name" value="MDM33_fungi"/>
</dbReference>
<feature type="region of interest" description="Disordered" evidence="12">
    <location>
        <begin position="59"/>
        <end position="199"/>
    </location>
</feature>
<proteinExistence type="inferred from homology"/>
<protein>
    <recommendedName>
        <fullName evidence="10">Sensitive to high expression protein 9, mitochondrial</fullName>
    </recommendedName>
</protein>
<evidence type="ECO:0000256" key="12">
    <source>
        <dbReference type="SAM" id="MobiDB-lite"/>
    </source>
</evidence>
<keyword evidence="8 10" id="KW-0472">Membrane</keyword>
<keyword evidence="3 10" id="KW-0999">Mitochondrion inner membrane</keyword>
<feature type="transmembrane region" description="Helical" evidence="10">
    <location>
        <begin position="540"/>
        <end position="562"/>
    </location>
</feature>
<comment type="function">
    <text evidence="9">Required for the maintenance of the structure of the mitochondrial inner membrane. Involved in mitochondrial morphology. Causes growth arrest when highly overexpressed.</text>
</comment>
<comment type="similarity">
    <text evidence="1 10">Belongs to the SHE9 family.</text>
</comment>
<dbReference type="EMBL" id="CP144104">
    <property type="protein sequence ID" value="WWC90499.1"/>
    <property type="molecule type" value="Genomic_DNA"/>
</dbReference>
<dbReference type="Proteomes" id="UP001355207">
    <property type="component" value="Chromosome 7"/>
</dbReference>
<keyword evidence="2 10" id="KW-0812">Transmembrane</keyword>
<feature type="compositionally biased region" description="Polar residues" evidence="12">
    <location>
        <begin position="150"/>
        <end position="159"/>
    </location>
</feature>
<keyword evidence="14" id="KW-1185">Reference proteome</keyword>
<evidence type="ECO:0000256" key="4">
    <source>
        <dbReference type="ARBA" id="ARBA00022946"/>
    </source>
</evidence>
<feature type="compositionally biased region" description="Basic and acidic residues" evidence="12">
    <location>
        <begin position="128"/>
        <end position="149"/>
    </location>
</feature>
<evidence type="ECO:0000313" key="13">
    <source>
        <dbReference type="EMBL" id="WWC90499.1"/>
    </source>
</evidence>
<dbReference type="PANTHER" id="PTHR31961">
    <property type="entry name" value="SENSITIVE TO HIGH EXPRESSION PROTEIN 9, MITOCHONDRIAL"/>
    <property type="match status" value="1"/>
</dbReference>
<feature type="compositionally biased region" description="Low complexity" evidence="12">
    <location>
        <begin position="115"/>
        <end position="126"/>
    </location>
</feature>
<evidence type="ECO:0000313" key="14">
    <source>
        <dbReference type="Proteomes" id="UP001355207"/>
    </source>
</evidence>
<evidence type="ECO:0000256" key="10">
    <source>
        <dbReference type="RuleBase" id="RU364128"/>
    </source>
</evidence>
<keyword evidence="7 10" id="KW-0496">Mitochondrion</keyword>
<evidence type="ECO:0000256" key="1">
    <source>
        <dbReference type="ARBA" id="ARBA00007472"/>
    </source>
</evidence>
<comment type="subcellular location">
    <subcellularLocation>
        <location evidence="10">Mitochondrion inner membrane</location>
        <topology evidence="10">Multi-pass membrane protein</topology>
    </subcellularLocation>
</comment>